<evidence type="ECO:0000313" key="2">
    <source>
        <dbReference type="Proteomes" id="UP001472677"/>
    </source>
</evidence>
<sequence length="72" mass="8044">MKQVRQRACEICFKHIHREANSITNRLAKMVINDPAGGGIFHSPPLQVWSLMQQEHLTLQSPPLVAIIAGES</sequence>
<evidence type="ECO:0008006" key="3">
    <source>
        <dbReference type="Google" id="ProtNLM"/>
    </source>
</evidence>
<name>A0ABR2EV16_9ROSI</name>
<evidence type="ECO:0000313" key="1">
    <source>
        <dbReference type="EMBL" id="KAK8565872.1"/>
    </source>
</evidence>
<proteinExistence type="predicted"/>
<comment type="caution">
    <text evidence="1">The sequence shown here is derived from an EMBL/GenBank/DDBJ whole genome shotgun (WGS) entry which is preliminary data.</text>
</comment>
<gene>
    <name evidence="1" type="ORF">V6N12_059418</name>
</gene>
<dbReference type="Proteomes" id="UP001472677">
    <property type="component" value="Unassembled WGS sequence"/>
</dbReference>
<reference evidence="1 2" key="1">
    <citation type="journal article" date="2024" name="G3 (Bethesda)">
        <title>Genome assembly of Hibiscus sabdariffa L. provides insights into metabolisms of medicinal natural products.</title>
        <authorList>
            <person name="Kim T."/>
        </authorList>
    </citation>
    <scope>NUCLEOTIDE SEQUENCE [LARGE SCALE GENOMIC DNA]</scope>
    <source>
        <strain evidence="1">TK-2024</strain>
        <tissue evidence="1">Old leaves</tissue>
    </source>
</reference>
<accession>A0ABR2EV16</accession>
<keyword evidence="2" id="KW-1185">Reference proteome</keyword>
<dbReference type="EMBL" id="JBBPBM010000010">
    <property type="protein sequence ID" value="KAK8565872.1"/>
    <property type="molecule type" value="Genomic_DNA"/>
</dbReference>
<organism evidence="1 2">
    <name type="scientific">Hibiscus sabdariffa</name>
    <name type="common">roselle</name>
    <dbReference type="NCBI Taxonomy" id="183260"/>
    <lineage>
        <taxon>Eukaryota</taxon>
        <taxon>Viridiplantae</taxon>
        <taxon>Streptophyta</taxon>
        <taxon>Embryophyta</taxon>
        <taxon>Tracheophyta</taxon>
        <taxon>Spermatophyta</taxon>
        <taxon>Magnoliopsida</taxon>
        <taxon>eudicotyledons</taxon>
        <taxon>Gunneridae</taxon>
        <taxon>Pentapetalae</taxon>
        <taxon>rosids</taxon>
        <taxon>malvids</taxon>
        <taxon>Malvales</taxon>
        <taxon>Malvaceae</taxon>
        <taxon>Malvoideae</taxon>
        <taxon>Hibiscus</taxon>
    </lineage>
</organism>
<protein>
    <recommendedName>
        <fullName evidence="3">RNase H type-1 domain-containing protein</fullName>
    </recommendedName>
</protein>